<comment type="similarity">
    <text evidence="1 14">Belongs to the protein prenyltransferase subunit beta family.</text>
</comment>
<dbReference type="Proteomes" id="UP000594262">
    <property type="component" value="Unplaced"/>
</dbReference>
<dbReference type="EnsemblMetazoa" id="CLYHEMT011986.1">
    <property type="protein sequence ID" value="CLYHEMP011986.1"/>
    <property type="gene ID" value="CLYHEMG011986"/>
</dbReference>
<evidence type="ECO:0000256" key="11">
    <source>
        <dbReference type="ARBA" id="ARBA00050225"/>
    </source>
</evidence>
<evidence type="ECO:0000256" key="6">
    <source>
        <dbReference type="ARBA" id="ARBA00022679"/>
    </source>
</evidence>
<proteinExistence type="inferred from homology"/>
<comment type="subunit">
    <text evidence="14">Heterodimer of an alpha and a beta subunit.</text>
</comment>
<evidence type="ECO:0000313" key="17">
    <source>
        <dbReference type="Proteomes" id="UP000594262"/>
    </source>
</evidence>
<evidence type="ECO:0000256" key="1">
    <source>
        <dbReference type="ARBA" id="ARBA00010497"/>
    </source>
</evidence>
<dbReference type="GO" id="GO:0006629">
    <property type="term" value="P:lipid metabolic process"/>
    <property type="evidence" value="ECO:0007669"/>
    <property type="project" value="UniProtKB-KW"/>
</dbReference>
<dbReference type="InterPro" id="IPR001330">
    <property type="entry name" value="Prenyltrans"/>
</dbReference>
<reference evidence="16" key="1">
    <citation type="submission" date="2021-01" db="UniProtKB">
        <authorList>
            <consortium name="EnsemblMetazoa"/>
        </authorList>
    </citation>
    <scope>IDENTIFICATION</scope>
</reference>
<dbReference type="FunFam" id="1.50.10.20:FF:000007">
    <property type="entry name" value="Protein farnesyltransferase subunit beta"/>
    <property type="match status" value="1"/>
</dbReference>
<evidence type="ECO:0000256" key="2">
    <source>
        <dbReference type="ARBA" id="ARBA00012702"/>
    </source>
</evidence>
<keyword evidence="5 14" id="KW-0637">Prenyltransferase</keyword>
<keyword evidence="7 14" id="KW-0479">Metal-binding</keyword>
<evidence type="ECO:0000313" key="16">
    <source>
        <dbReference type="EnsemblMetazoa" id="CLYHEMP011986.1"/>
    </source>
</evidence>
<dbReference type="GO" id="GO:0005965">
    <property type="term" value="C:protein farnesyltransferase complex"/>
    <property type="evidence" value="ECO:0007669"/>
    <property type="project" value="UniProtKB-UniRule"/>
</dbReference>
<evidence type="ECO:0000256" key="14">
    <source>
        <dbReference type="RuleBase" id="RU365056"/>
    </source>
</evidence>
<comment type="function">
    <text evidence="12">Essential subunit of the farnesyltransferase complex. Catalyzes the transfer of a farnesyl moiety from farnesyl diphosphate to a cysteine at the fourth position from the C-terminus of several proteins having the C-terminal sequence Cys-aliphatic-aliphatic-X.</text>
</comment>
<comment type="cofactor">
    <cofactor evidence="14">
        <name>Zn(2+)</name>
        <dbReference type="ChEBI" id="CHEBI:29105"/>
    </cofactor>
    <text evidence="14">Binds 1 zinc ion per subunit.</text>
</comment>
<dbReference type="RefSeq" id="XP_066935996.1">
    <property type="nucleotide sequence ID" value="XM_067079895.1"/>
</dbReference>
<evidence type="ECO:0000256" key="13">
    <source>
        <dbReference type="ARBA" id="ARBA00064192"/>
    </source>
</evidence>
<evidence type="ECO:0000256" key="7">
    <source>
        <dbReference type="ARBA" id="ARBA00022723"/>
    </source>
</evidence>
<evidence type="ECO:0000256" key="9">
    <source>
        <dbReference type="ARBA" id="ARBA00022833"/>
    </source>
</evidence>
<dbReference type="OrthoDB" id="10261146at2759"/>
<dbReference type="SUPFAM" id="SSF48239">
    <property type="entry name" value="Terpenoid cyclases/Protein prenyltransferases"/>
    <property type="match status" value="1"/>
</dbReference>
<comment type="subunit">
    <text evidence="13">Heterodimer of FNTA and FNTB.</text>
</comment>
<organism evidence="16 17">
    <name type="scientific">Clytia hemisphaerica</name>
    <dbReference type="NCBI Taxonomy" id="252671"/>
    <lineage>
        <taxon>Eukaryota</taxon>
        <taxon>Metazoa</taxon>
        <taxon>Cnidaria</taxon>
        <taxon>Hydrozoa</taxon>
        <taxon>Hydroidolina</taxon>
        <taxon>Leptothecata</taxon>
        <taxon>Obeliida</taxon>
        <taxon>Clytiidae</taxon>
        <taxon>Clytia</taxon>
    </lineage>
</organism>
<protein>
    <recommendedName>
        <fullName evidence="3 14">Protein farnesyltransferase subunit beta</fullName>
        <shortName evidence="14">FTase-beta</shortName>
        <ecNumber evidence="2 14">2.5.1.58</ecNumber>
    </recommendedName>
</protein>
<comment type="catalytic activity">
    <reaction evidence="11">
        <text>L-cysteinyl-[protein] + (2E,6E)-farnesyl diphosphate = S-(2E,6E)-farnesyl-L-cysteinyl-[protein] + diphosphate</text>
        <dbReference type="Rhea" id="RHEA:13345"/>
        <dbReference type="Rhea" id="RHEA-COMP:10131"/>
        <dbReference type="Rhea" id="RHEA-COMP:11535"/>
        <dbReference type="ChEBI" id="CHEBI:29950"/>
        <dbReference type="ChEBI" id="CHEBI:33019"/>
        <dbReference type="ChEBI" id="CHEBI:86019"/>
        <dbReference type="ChEBI" id="CHEBI:175763"/>
        <dbReference type="EC" id="2.5.1.58"/>
    </reaction>
</comment>
<dbReference type="GO" id="GO:0004660">
    <property type="term" value="F:protein farnesyltransferase activity"/>
    <property type="evidence" value="ECO:0007669"/>
    <property type="project" value="UniProtKB-UniRule"/>
</dbReference>
<evidence type="ECO:0000259" key="15">
    <source>
        <dbReference type="Pfam" id="PF00432"/>
    </source>
</evidence>
<keyword evidence="17" id="KW-1185">Reference proteome</keyword>
<evidence type="ECO:0000256" key="3">
    <source>
        <dbReference type="ARBA" id="ARBA00015798"/>
    </source>
</evidence>
<evidence type="ECO:0000256" key="10">
    <source>
        <dbReference type="ARBA" id="ARBA00023098"/>
    </source>
</evidence>
<evidence type="ECO:0000256" key="12">
    <source>
        <dbReference type="ARBA" id="ARBA00055850"/>
    </source>
</evidence>
<keyword evidence="6 14" id="KW-0808">Transferase</keyword>
<dbReference type="PANTHER" id="PTHR11774:SF6">
    <property type="entry name" value="PROTEIN FARNESYLTRANSFERASE SUBUNIT BETA"/>
    <property type="match status" value="1"/>
</dbReference>
<dbReference type="InterPro" id="IPR026872">
    <property type="entry name" value="FTB"/>
</dbReference>
<dbReference type="Gene3D" id="1.50.10.20">
    <property type="match status" value="1"/>
</dbReference>
<dbReference type="InterPro" id="IPR045089">
    <property type="entry name" value="PGGT1B-like"/>
</dbReference>
<dbReference type="GO" id="GO:0097354">
    <property type="term" value="P:prenylation"/>
    <property type="evidence" value="ECO:0007669"/>
    <property type="project" value="UniProtKB-UniRule"/>
</dbReference>
<name>A0A7M5UM92_9CNID</name>
<dbReference type="Pfam" id="PF00432">
    <property type="entry name" value="Prenyltrans"/>
    <property type="match status" value="1"/>
</dbReference>
<sequence>MALSSVLAGKADHLFQNDDDAPTHSYWEQKKVEQSVLQNYERLKNIPNNKTQIKLYRSKHINYLKKGLENLSCGYECLDASRPWICFWILHSLELLNEPIPEEVCSKVAGFLDKCQDKHRGGFGGGPSQMPHLAPTYAAVCALCILGRFWAKAYEVVDRPKLAEFLISRRTEEGSFTMHQDGEVDIRGAYCAIVAARLTNVFTREMFHKTADWIAKCQSYEGGFSGLPGLEAHGGYTFCGYAALALLGQEQKANTKKLLKWTVNRQMKFEGGFQGRTNKLVDGCYSFWQGALLPIIHNILQMYGDEDLSQENWMFNQKALEEYILVNCQSYSGGLLDKPGKSRDYYHTCYCLSGLSIAEHFIVDDVRESKEIVGGKKNVLQPLHPVYNICFDSAEEALEHFNRLPNPS</sequence>
<comment type="function">
    <text evidence="14">Catalyzes the transfer of a farnesyl moiety from farnesyl diphosphate to a cysteine at the fourth position from the C-terminus of several proteins. The beta subunit is responsible for peptide-binding.</text>
</comment>
<feature type="domain" description="Prenyltransferase alpha-alpha toroid" evidence="15">
    <location>
        <begin position="55"/>
        <end position="389"/>
    </location>
</feature>
<dbReference type="GO" id="GO:0008270">
    <property type="term" value="F:zinc ion binding"/>
    <property type="evidence" value="ECO:0007669"/>
    <property type="project" value="UniProtKB-UniRule"/>
</dbReference>
<evidence type="ECO:0000256" key="8">
    <source>
        <dbReference type="ARBA" id="ARBA00022737"/>
    </source>
</evidence>
<keyword evidence="4" id="KW-0597">Phosphoprotein</keyword>
<dbReference type="GeneID" id="136823723"/>
<accession>A0A7M5UM92</accession>
<keyword evidence="10" id="KW-0443">Lipid metabolism</keyword>
<dbReference type="PANTHER" id="PTHR11774">
    <property type="entry name" value="GERANYLGERANYL TRANSFERASE TYPE BETA SUBUNIT"/>
    <property type="match status" value="1"/>
</dbReference>
<dbReference type="CDD" id="cd02893">
    <property type="entry name" value="FTase"/>
    <property type="match status" value="1"/>
</dbReference>
<dbReference type="AlphaFoldDB" id="A0A7M5UM92"/>
<keyword evidence="8" id="KW-0677">Repeat</keyword>
<keyword evidence="9 14" id="KW-0862">Zinc</keyword>
<dbReference type="EC" id="2.5.1.58" evidence="2 14"/>
<evidence type="ECO:0000256" key="4">
    <source>
        <dbReference type="ARBA" id="ARBA00022553"/>
    </source>
</evidence>
<evidence type="ECO:0000256" key="5">
    <source>
        <dbReference type="ARBA" id="ARBA00022602"/>
    </source>
</evidence>
<dbReference type="InterPro" id="IPR008930">
    <property type="entry name" value="Terpenoid_cyclase/PrenylTrfase"/>
</dbReference>